<accession>A0A183UGQ9</accession>
<evidence type="ECO:0000313" key="2">
    <source>
        <dbReference type="EMBL" id="VDM39000.1"/>
    </source>
</evidence>
<reference evidence="4" key="1">
    <citation type="submission" date="2016-06" db="UniProtKB">
        <authorList>
            <consortium name="WormBaseParasite"/>
        </authorList>
    </citation>
    <scope>IDENTIFICATION</scope>
</reference>
<feature type="signal peptide" evidence="1">
    <location>
        <begin position="1"/>
        <end position="30"/>
    </location>
</feature>
<feature type="chain" id="PRO_5044553178" evidence="1">
    <location>
        <begin position="31"/>
        <end position="139"/>
    </location>
</feature>
<dbReference type="WBParaSite" id="TCNE_0000767901-mRNA-1">
    <property type="protein sequence ID" value="TCNE_0000767901-mRNA-1"/>
    <property type="gene ID" value="TCNE_0000767901"/>
</dbReference>
<gene>
    <name evidence="2" type="ORF">TCNE_LOCUS7679</name>
</gene>
<dbReference type="EMBL" id="UYWY01019733">
    <property type="protein sequence ID" value="VDM39000.1"/>
    <property type="molecule type" value="Genomic_DNA"/>
</dbReference>
<dbReference type="Proteomes" id="UP000050794">
    <property type="component" value="Unassembled WGS sequence"/>
</dbReference>
<keyword evidence="1" id="KW-0732">Signal</keyword>
<evidence type="ECO:0000313" key="3">
    <source>
        <dbReference type="Proteomes" id="UP000050794"/>
    </source>
</evidence>
<name>A0A183UGQ9_TOXCA</name>
<protein>
    <submittedName>
        <fullName evidence="4">Secreted protein</fullName>
    </submittedName>
</protein>
<evidence type="ECO:0000256" key="1">
    <source>
        <dbReference type="SAM" id="SignalP"/>
    </source>
</evidence>
<evidence type="ECO:0000313" key="4">
    <source>
        <dbReference type="WBParaSite" id="TCNE_0000767901-mRNA-1"/>
    </source>
</evidence>
<reference evidence="2 3" key="2">
    <citation type="submission" date="2018-11" db="EMBL/GenBank/DDBJ databases">
        <authorList>
            <consortium name="Pathogen Informatics"/>
        </authorList>
    </citation>
    <scope>NUCLEOTIDE SEQUENCE [LARGE SCALE GENOMIC DNA]</scope>
</reference>
<organism evidence="3 4">
    <name type="scientific">Toxocara canis</name>
    <name type="common">Canine roundworm</name>
    <dbReference type="NCBI Taxonomy" id="6265"/>
    <lineage>
        <taxon>Eukaryota</taxon>
        <taxon>Metazoa</taxon>
        <taxon>Ecdysozoa</taxon>
        <taxon>Nematoda</taxon>
        <taxon>Chromadorea</taxon>
        <taxon>Rhabditida</taxon>
        <taxon>Spirurina</taxon>
        <taxon>Ascaridomorpha</taxon>
        <taxon>Ascaridoidea</taxon>
        <taxon>Toxocaridae</taxon>
        <taxon>Toxocara</taxon>
    </lineage>
</organism>
<sequence length="139" mass="15713">MMMVVKAMMMVVKAVMMMMMSMMVMTEAEALVDTLRRFSTNGFDLSVGNVEIAFYCEIQHGIIHMDTFEWAITTVGLKTSESVEVSLKIGKRKEGRCLKEVSKVMFEGGFSSHAIAYPVNETLRNFISLQMLLETVNIH</sequence>
<dbReference type="AlphaFoldDB" id="A0A183UGQ9"/>
<proteinExistence type="predicted"/>
<keyword evidence="3" id="KW-1185">Reference proteome</keyword>